<dbReference type="PIRSF" id="PIRSF034303">
    <property type="entry name" value="DUF1694"/>
    <property type="match status" value="1"/>
</dbReference>
<dbReference type="AlphaFoldDB" id="A0A7S8CB80"/>
<evidence type="ECO:0000313" key="2">
    <source>
        <dbReference type="Proteomes" id="UP000593626"/>
    </source>
</evidence>
<evidence type="ECO:0000313" key="1">
    <source>
        <dbReference type="EMBL" id="QPC46787.1"/>
    </source>
</evidence>
<dbReference type="Gene3D" id="3.30.1330.30">
    <property type="match status" value="1"/>
</dbReference>
<dbReference type="Proteomes" id="UP000593626">
    <property type="component" value="Chromosome"/>
</dbReference>
<dbReference type="EMBL" id="CP049742">
    <property type="protein sequence ID" value="QPC46787.1"/>
    <property type="molecule type" value="Genomic_DNA"/>
</dbReference>
<dbReference type="RefSeq" id="WP_239674323.1">
    <property type="nucleotide sequence ID" value="NZ_CP049742.1"/>
</dbReference>
<dbReference type="InterPro" id="IPR012543">
    <property type="entry name" value="DUF1694"/>
</dbReference>
<gene>
    <name evidence="1" type="ORF">G8O30_07330</name>
</gene>
<name>A0A7S8CB80_9BACI</name>
<dbReference type="KEGG" id="mcui:G8O30_07330"/>
<proteinExistence type="predicted"/>
<protein>
    <submittedName>
        <fullName evidence="1">YueI family protein</fullName>
    </submittedName>
</protein>
<dbReference type="Pfam" id="PF07997">
    <property type="entry name" value="DUF1694"/>
    <property type="match status" value="1"/>
</dbReference>
<keyword evidence="2" id="KW-1185">Reference proteome</keyword>
<organism evidence="1 2">
    <name type="scientific">Mangrovibacillus cuniculi</name>
    <dbReference type="NCBI Taxonomy" id="2593652"/>
    <lineage>
        <taxon>Bacteria</taxon>
        <taxon>Bacillati</taxon>
        <taxon>Bacillota</taxon>
        <taxon>Bacilli</taxon>
        <taxon>Bacillales</taxon>
        <taxon>Bacillaceae</taxon>
        <taxon>Mangrovibacillus</taxon>
    </lineage>
</organism>
<dbReference type="SUPFAM" id="SSF160515">
    <property type="entry name" value="YueI-like"/>
    <property type="match status" value="1"/>
</dbReference>
<sequence length="156" mass="17918">MKVKKPTVDDYVQNGIYGEKQTKPDERRRFLGTIRERIVIALTTSQVRKEKIYMEVKDALKTNKKATLFLNGDLDYRHLSDYIKLANDAGVTYSMVTNLEQTTDIGLVLAYDYAIDKEEIFVKEQSSDDGNDEENDDGGFSLMNTFKQLFTPKDKV</sequence>
<accession>A0A7S8CB80</accession>
<dbReference type="InterPro" id="IPR029064">
    <property type="entry name" value="Ribosomal_eL30-like_sf"/>
</dbReference>
<reference evidence="1 2" key="1">
    <citation type="submission" date="2019-07" db="EMBL/GenBank/DDBJ databases">
        <title>Genome sequence of 2 isolates from Red Sea Mangroves.</title>
        <authorList>
            <person name="Sefrji F."/>
            <person name="Michoud G."/>
            <person name="Merlino G."/>
            <person name="Daffonchio D."/>
        </authorList>
    </citation>
    <scope>NUCLEOTIDE SEQUENCE [LARGE SCALE GENOMIC DNA]</scope>
    <source>
        <strain evidence="1 2">R1DC41</strain>
    </source>
</reference>